<organism evidence="2 3">
    <name type="scientific">Halteria grandinella</name>
    <dbReference type="NCBI Taxonomy" id="5974"/>
    <lineage>
        <taxon>Eukaryota</taxon>
        <taxon>Sar</taxon>
        <taxon>Alveolata</taxon>
        <taxon>Ciliophora</taxon>
        <taxon>Intramacronucleata</taxon>
        <taxon>Spirotrichea</taxon>
        <taxon>Stichotrichia</taxon>
        <taxon>Sporadotrichida</taxon>
        <taxon>Halteriidae</taxon>
        <taxon>Halteria</taxon>
    </lineage>
</organism>
<dbReference type="Proteomes" id="UP000785679">
    <property type="component" value="Unassembled WGS sequence"/>
</dbReference>
<comment type="caution">
    <text evidence="2">The sequence shown here is derived from an EMBL/GenBank/DDBJ whole genome shotgun (WGS) entry which is preliminary data.</text>
</comment>
<dbReference type="InterPro" id="IPR012674">
    <property type="entry name" value="Calycin"/>
</dbReference>
<dbReference type="EMBL" id="RRYP01021297">
    <property type="protein sequence ID" value="TNV72695.1"/>
    <property type="molecule type" value="Genomic_DNA"/>
</dbReference>
<keyword evidence="1" id="KW-0732">Signal</keyword>
<dbReference type="AlphaFoldDB" id="A0A8J8SVZ9"/>
<keyword evidence="3" id="KW-1185">Reference proteome</keyword>
<protein>
    <submittedName>
        <fullName evidence="2">Uncharacterized protein</fullName>
    </submittedName>
</protein>
<proteinExistence type="predicted"/>
<feature type="chain" id="PRO_5035280457" evidence="1">
    <location>
        <begin position="21"/>
        <end position="211"/>
    </location>
</feature>
<dbReference type="Gene3D" id="2.40.128.20">
    <property type="match status" value="1"/>
</dbReference>
<sequence>MRNFSLALVTLIALLSAASAKKIWGLCPGVDSNIKNKEYNVTKMMGIWYEYLVTNDYKEGHEYDCASWLMLQENKTDAEFTIINNRLNSATNDTKISHYIMDCSPTQVYTNTAVCYFQPYAPKNYLEHYTSHKTRSFRIIYTDYYSHLIASVCQSYGLFYYQDYIVLTRDKNPSKFHRKMMKETLAKYALTGKDFDKGNVGQCWGEDMWNV</sequence>
<gene>
    <name evidence="2" type="ORF">FGO68_gene1540</name>
</gene>
<evidence type="ECO:0000313" key="3">
    <source>
        <dbReference type="Proteomes" id="UP000785679"/>
    </source>
</evidence>
<feature type="signal peptide" evidence="1">
    <location>
        <begin position="1"/>
        <end position="20"/>
    </location>
</feature>
<name>A0A8J8SVZ9_HALGN</name>
<evidence type="ECO:0000256" key="1">
    <source>
        <dbReference type="SAM" id="SignalP"/>
    </source>
</evidence>
<accession>A0A8J8SVZ9</accession>
<evidence type="ECO:0000313" key="2">
    <source>
        <dbReference type="EMBL" id="TNV72695.1"/>
    </source>
</evidence>
<reference evidence="2" key="1">
    <citation type="submission" date="2019-06" db="EMBL/GenBank/DDBJ databases">
        <authorList>
            <person name="Zheng W."/>
        </authorList>
    </citation>
    <scope>NUCLEOTIDE SEQUENCE</scope>
    <source>
        <strain evidence="2">QDHG01</strain>
    </source>
</reference>
<dbReference type="SUPFAM" id="SSF50814">
    <property type="entry name" value="Lipocalins"/>
    <property type="match status" value="1"/>
</dbReference>
<dbReference type="OrthoDB" id="317352at2759"/>